<feature type="coiled-coil region" evidence="1">
    <location>
        <begin position="491"/>
        <end position="535"/>
    </location>
</feature>
<dbReference type="EMBL" id="VOSB01000005">
    <property type="protein sequence ID" value="TXE19118.1"/>
    <property type="molecule type" value="Genomic_DNA"/>
</dbReference>
<protein>
    <recommendedName>
        <fullName evidence="6">DUF4175 family protein</fullName>
    </recommendedName>
</protein>
<name>A0A5C7B9T3_9FLAO</name>
<evidence type="ECO:0000256" key="3">
    <source>
        <dbReference type="SAM" id="Phobius"/>
    </source>
</evidence>
<keyword evidence="3" id="KW-1133">Transmembrane helix</keyword>
<dbReference type="OrthoDB" id="9812498at2"/>
<feature type="compositionally biased region" description="Basic residues" evidence="2">
    <location>
        <begin position="773"/>
        <end position="783"/>
    </location>
</feature>
<keyword evidence="3" id="KW-0472">Membrane</keyword>
<feature type="transmembrane region" description="Helical" evidence="3">
    <location>
        <begin position="58"/>
        <end position="80"/>
    </location>
</feature>
<keyword evidence="3" id="KW-0812">Transmembrane</keyword>
<evidence type="ECO:0008006" key="6">
    <source>
        <dbReference type="Google" id="ProtNLM"/>
    </source>
</evidence>
<proteinExistence type="predicted"/>
<dbReference type="RefSeq" id="WP_028870560.1">
    <property type="nucleotide sequence ID" value="NZ_VOSB01000005.1"/>
</dbReference>
<dbReference type="AlphaFoldDB" id="A0A5C7B9T3"/>
<feature type="region of interest" description="Disordered" evidence="2">
    <location>
        <begin position="1104"/>
        <end position="1123"/>
    </location>
</feature>
<sequence>MAGNFKNIQGKLEQFIKRYYTNELLKGVILFFAIGLLYLIGTLLVEYFLWLSPVSRTLLFWVFIAVELALFAKFIIFPIAKLFKLQKGIDYEDASQIIGNHFPEVNDKLLNVLQLNQNSSQSELLEASIEQKSLELNPIPFKLAVNFNKNTKYLKYAAIPIAILLLSFITGKINWFSDSYERVVNYNTAYEPPAPFQFFVINENLKAIENKDFKVTVNTAGDIIPENAQIHFNEQSFFMQQTAPGQFEYVFSQPKEALNFSLSANDVVSKNYTLDIIKVPTLVNFEMVLDYPEYTKKKDEVLKSTGNSTIPEGTNVTWKVNTKSTDEVVFYSKDTIAFEPISEGKFEASKRVFSNTDYSISTSNAALKDYENLAFSINVIKDNYPEMNVKMETDSLDSQSLFFLGQVSDDYGLRKLQMVYYPSKNPQDKSYEVMNVSKSNFDEFVSAFPNQLNLEDGVDYELYFQVFDNDVLHKYKSSKSSVFSYRKLTKDEEEQKQLDEQNETIKDISKTFDRLKEQDKELKEISKTQKEKEELNFNDKKKFENFIKRQKEQEQLMKSFNKKLKENIKEFQNEDKEQEKDKFKEDLQKRLEENEEQLKKDEKLLDELEKMKDKINKEEFTQKLEELAKQNKNKEKSLKQLLELTKRFYVAKKAEKLMKDLEKLAEEQEQLSEENKDKNTKEAQEKLNEKFEDFQKQMDTLDKENKALKKPMDLPQDKPTEESIKQDQKEATEALEEQKEKEKEAEEKQEEGEPQEKQEEQEPQESPQGPQQKAKKKQKQAAKKMKEMTQQMAQAMSMGGGEQMQEDIDVLRQILDNLVLFSFDQEYLMNDFKKIEVNHNEYGKFLRKQNDLREHFEHIDDSLFALSLRQPAISEQVNSQITDVFYNMDKTLAQLSENQLYQGVSSQQYTITATNELASFLSDVLDNMNQEMNPSMGQGQGQGEQLPDIIMSQEELNKKMEEGMKKGEKGKKPKEGDDGKSGEGKEGEKEGEDGKPKGGKDGKSGKEGDKKGEGEGKGGKGDSEIQNGELFEIYQRQQQLRQALERRLEKDGVKGGLGQKLLKDMEEVELDLINKGFTNQTLQKMMELQHQLLKLENATFIQGQDNKRKSETNNKGYDNTVPSQIPKAKEYFNTTEILNRQALPLQQVYKKKVQEYFKKVND</sequence>
<organism evidence="4 5">
    <name type="scientific">Psychroserpens burtonensis</name>
    <dbReference type="NCBI Taxonomy" id="49278"/>
    <lineage>
        <taxon>Bacteria</taxon>
        <taxon>Pseudomonadati</taxon>
        <taxon>Bacteroidota</taxon>
        <taxon>Flavobacteriia</taxon>
        <taxon>Flavobacteriales</taxon>
        <taxon>Flavobacteriaceae</taxon>
        <taxon>Psychroserpens</taxon>
    </lineage>
</organism>
<accession>A0A5C7B9T3</accession>
<feature type="transmembrane region" description="Helical" evidence="3">
    <location>
        <begin position="27"/>
        <end position="52"/>
    </location>
</feature>
<comment type="caution">
    <text evidence="4">The sequence shown here is derived from an EMBL/GenBank/DDBJ whole genome shotgun (WGS) entry which is preliminary data.</text>
</comment>
<evidence type="ECO:0000313" key="5">
    <source>
        <dbReference type="Proteomes" id="UP000321938"/>
    </source>
</evidence>
<feature type="compositionally biased region" description="Basic and acidic residues" evidence="2">
    <location>
        <begin position="973"/>
        <end position="1023"/>
    </location>
</feature>
<feature type="region of interest" description="Disordered" evidence="2">
    <location>
        <begin position="666"/>
        <end position="788"/>
    </location>
</feature>
<dbReference type="Proteomes" id="UP000321938">
    <property type="component" value="Unassembled WGS sequence"/>
</dbReference>
<feature type="compositionally biased region" description="Polar residues" evidence="2">
    <location>
        <begin position="1113"/>
        <end position="1123"/>
    </location>
</feature>
<feature type="compositionally biased region" description="Basic and acidic residues" evidence="2">
    <location>
        <begin position="673"/>
        <end position="746"/>
    </location>
</feature>
<evidence type="ECO:0000256" key="2">
    <source>
        <dbReference type="SAM" id="MobiDB-lite"/>
    </source>
</evidence>
<feature type="region of interest" description="Disordered" evidence="2">
    <location>
        <begin position="961"/>
        <end position="1024"/>
    </location>
</feature>
<evidence type="ECO:0000313" key="4">
    <source>
        <dbReference type="EMBL" id="TXE19118.1"/>
    </source>
</evidence>
<gene>
    <name evidence="4" type="ORF">ES692_04485</name>
</gene>
<keyword evidence="5" id="KW-1185">Reference proteome</keyword>
<reference evidence="4 5" key="1">
    <citation type="submission" date="2019-08" db="EMBL/GenBank/DDBJ databases">
        <title>Genome of Psychroserpens burtonensis ACAM 167.</title>
        <authorList>
            <person name="Bowman J.P."/>
        </authorList>
    </citation>
    <scope>NUCLEOTIDE SEQUENCE [LARGE SCALE GENOMIC DNA]</scope>
    <source>
        <strain evidence="4 5">ACAM 167</strain>
    </source>
</reference>
<dbReference type="STRING" id="1123037.GCA_000425305_00057"/>
<evidence type="ECO:0000256" key="1">
    <source>
        <dbReference type="SAM" id="Coils"/>
    </source>
</evidence>
<keyword evidence="1" id="KW-0175">Coiled coil</keyword>